<name>A0A8S8XA89_9PROT</name>
<evidence type="ECO:0000256" key="6">
    <source>
        <dbReference type="ARBA" id="ARBA00023136"/>
    </source>
</evidence>
<evidence type="ECO:0000259" key="8">
    <source>
        <dbReference type="PROSITE" id="PS50928"/>
    </source>
</evidence>
<dbReference type="CDD" id="cd06261">
    <property type="entry name" value="TM_PBP2"/>
    <property type="match status" value="1"/>
</dbReference>
<keyword evidence="10" id="KW-1185">Reference proteome</keyword>
<keyword evidence="5 7" id="KW-1133">Transmembrane helix</keyword>
<comment type="subcellular location">
    <subcellularLocation>
        <location evidence="1 7">Cell membrane</location>
        <topology evidence="1 7">Multi-pass membrane protein</topology>
    </subcellularLocation>
</comment>
<sequence>MSKFKRILRRPNAVIGIILIAIVLLAAAVGQIWTPHNPVIAAMSERLKPPSLQYLLGTDEFGRDIFSRVLVAAGVSVMVSFGTVLMAVSIGTILGAVAGFVGGVVDHLTMLVTDALMAFPGILLALGIMAILEPDPTGVILALGMAYIPNVVRVVRGQVLSIREREYVEASKVIGNGPLYTVLVHVIPNCISPLTVLATSMFGSAILAESALSFLGAGVAPPTPTWGGMLAESRAYMEQAPWFCIFPGLAITIALLGINLFGDALRDWFDPRMNQL</sequence>
<keyword evidence="3" id="KW-1003">Cell membrane</keyword>
<dbReference type="InterPro" id="IPR000515">
    <property type="entry name" value="MetI-like"/>
</dbReference>
<dbReference type="AlphaFoldDB" id="A0A8S8XA89"/>
<gene>
    <name evidence="9" type="ORF">TMPK1_04720</name>
</gene>
<dbReference type="PANTHER" id="PTHR43386">
    <property type="entry name" value="OLIGOPEPTIDE TRANSPORT SYSTEM PERMEASE PROTEIN APPC"/>
    <property type="match status" value="1"/>
</dbReference>
<feature type="domain" description="ABC transmembrane type-1" evidence="8">
    <location>
        <begin position="73"/>
        <end position="262"/>
    </location>
</feature>
<dbReference type="RefSeq" id="WP_420241205.1">
    <property type="nucleotide sequence ID" value="NZ_BOPV01000001.1"/>
</dbReference>
<organism evidence="9 10">
    <name type="scientific">Roseiterribacter gracilis</name>
    <dbReference type="NCBI Taxonomy" id="2812848"/>
    <lineage>
        <taxon>Bacteria</taxon>
        <taxon>Pseudomonadati</taxon>
        <taxon>Pseudomonadota</taxon>
        <taxon>Alphaproteobacteria</taxon>
        <taxon>Rhodospirillales</taxon>
        <taxon>Roseiterribacteraceae</taxon>
        <taxon>Roseiterribacter</taxon>
    </lineage>
</organism>
<comment type="caution">
    <text evidence="9">The sequence shown here is derived from an EMBL/GenBank/DDBJ whole genome shotgun (WGS) entry which is preliminary data.</text>
</comment>
<feature type="transmembrane region" description="Helical" evidence="7">
    <location>
        <begin position="138"/>
        <end position="155"/>
    </location>
</feature>
<dbReference type="EMBL" id="BOPV01000001">
    <property type="protein sequence ID" value="GIL38235.1"/>
    <property type="molecule type" value="Genomic_DNA"/>
</dbReference>
<evidence type="ECO:0000256" key="1">
    <source>
        <dbReference type="ARBA" id="ARBA00004651"/>
    </source>
</evidence>
<dbReference type="SUPFAM" id="SSF161098">
    <property type="entry name" value="MetI-like"/>
    <property type="match status" value="1"/>
</dbReference>
<keyword evidence="6 7" id="KW-0472">Membrane</keyword>
<dbReference type="GO" id="GO:0005886">
    <property type="term" value="C:plasma membrane"/>
    <property type="evidence" value="ECO:0007669"/>
    <property type="project" value="UniProtKB-SubCell"/>
</dbReference>
<evidence type="ECO:0000256" key="5">
    <source>
        <dbReference type="ARBA" id="ARBA00022989"/>
    </source>
</evidence>
<evidence type="ECO:0000313" key="9">
    <source>
        <dbReference type="EMBL" id="GIL38235.1"/>
    </source>
</evidence>
<feature type="transmembrane region" description="Helical" evidence="7">
    <location>
        <begin position="69"/>
        <end position="101"/>
    </location>
</feature>
<dbReference type="InterPro" id="IPR050366">
    <property type="entry name" value="BP-dependent_transpt_permease"/>
</dbReference>
<evidence type="ECO:0000256" key="7">
    <source>
        <dbReference type="RuleBase" id="RU363032"/>
    </source>
</evidence>
<dbReference type="Pfam" id="PF00528">
    <property type="entry name" value="BPD_transp_1"/>
    <property type="match status" value="1"/>
</dbReference>
<comment type="similarity">
    <text evidence="7">Belongs to the binding-protein-dependent transport system permease family.</text>
</comment>
<reference evidence="9" key="1">
    <citation type="submission" date="2021-02" db="EMBL/GenBank/DDBJ databases">
        <title>Genome sequence of Rhodospirillales sp. strain TMPK1 isolated from soil.</title>
        <authorList>
            <person name="Nakai R."/>
            <person name="Kusada H."/>
            <person name="Tamaki H."/>
        </authorList>
    </citation>
    <scope>NUCLEOTIDE SEQUENCE</scope>
    <source>
        <strain evidence="9">TMPK1</strain>
    </source>
</reference>
<keyword evidence="4 7" id="KW-0812">Transmembrane</keyword>
<feature type="transmembrane region" description="Helical" evidence="7">
    <location>
        <begin position="12"/>
        <end position="33"/>
    </location>
</feature>
<dbReference type="Proteomes" id="UP000681075">
    <property type="component" value="Unassembled WGS sequence"/>
</dbReference>
<protein>
    <submittedName>
        <fullName evidence="9">Peptide ABC transporter permease</fullName>
    </submittedName>
</protein>
<proteinExistence type="inferred from homology"/>
<evidence type="ECO:0000313" key="10">
    <source>
        <dbReference type="Proteomes" id="UP000681075"/>
    </source>
</evidence>
<dbReference type="PANTHER" id="PTHR43386:SF25">
    <property type="entry name" value="PEPTIDE ABC TRANSPORTER PERMEASE PROTEIN"/>
    <property type="match status" value="1"/>
</dbReference>
<dbReference type="Gene3D" id="1.10.3720.10">
    <property type="entry name" value="MetI-like"/>
    <property type="match status" value="1"/>
</dbReference>
<evidence type="ECO:0000256" key="3">
    <source>
        <dbReference type="ARBA" id="ARBA00022475"/>
    </source>
</evidence>
<dbReference type="InterPro" id="IPR035906">
    <property type="entry name" value="MetI-like_sf"/>
</dbReference>
<keyword evidence="2 7" id="KW-0813">Transport</keyword>
<dbReference type="GO" id="GO:0055085">
    <property type="term" value="P:transmembrane transport"/>
    <property type="evidence" value="ECO:0007669"/>
    <property type="project" value="InterPro"/>
</dbReference>
<evidence type="ECO:0000256" key="2">
    <source>
        <dbReference type="ARBA" id="ARBA00022448"/>
    </source>
</evidence>
<feature type="transmembrane region" description="Helical" evidence="7">
    <location>
        <begin position="240"/>
        <end position="262"/>
    </location>
</feature>
<accession>A0A8S8XA89</accession>
<feature type="transmembrane region" description="Helical" evidence="7">
    <location>
        <begin position="108"/>
        <end position="132"/>
    </location>
</feature>
<dbReference type="PROSITE" id="PS50928">
    <property type="entry name" value="ABC_TM1"/>
    <property type="match status" value="1"/>
</dbReference>
<evidence type="ECO:0000256" key="4">
    <source>
        <dbReference type="ARBA" id="ARBA00022692"/>
    </source>
</evidence>